<sequence length="165" mass="18126">MKHPLRILHLFAIAVLAPPLTDPAFAQAPAASLDRLVPTERQVALGLDKLSPEQRAGVVRLLQEAYQLGVQNGKEQGAGGRAAPQSPAPSPQTPSVIETQVSGDFNGWEGETIVKLMNGQIWQQTEYHYYYHYSFMPKALIFRSGGGYKMKIDGIDKAVGVQRLR</sequence>
<keyword evidence="2" id="KW-0732">Signal</keyword>
<organism evidence="3 4">
    <name type="scientific">Pseudaquabacterium rugosum</name>
    <dbReference type="NCBI Taxonomy" id="2984194"/>
    <lineage>
        <taxon>Bacteria</taxon>
        <taxon>Pseudomonadati</taxon>
        <taxon>Pseudomonadota</taxon>
        <taxon>Betaproteobacteria</taxon>
        <taxon>Burkholderiales</taxon>
        <taxon>Sphaerotilaceae</taxon>
        <taxon>Pseudaquabacterium</taxon>
    </lineage>
</organism>
<gene>
    <name evidence="3" type="ORF">AACH11_22030</name>
</gene>
<reference evidence="3 4" key="1">
    <citation type="submission" date="2024-04" db="EMBL/GenBank/DDBJ databases">
        <title>Novel species of the genus Ideonella isolated from streams.</title>
        <authorList>
            <person name="Lu H."/>
        </authorList>
    </citation>
    <scope>NUCLEOTIDE SEQUENCE [LARGE SCALE GENOMIC DNA]</scope>
    <source>
        <strain evidence="3 4">BYS139W</strain>
    </source>
</reference>
<evidence type="ECO:0000313" key="4">
    <source>
        <dbReference type="Proteomes" id="UP001368500"/>
    </source>
</evidence>
<name>A0ABU9BFC2_9BURK</name>
<feature type="signal peptide" evidence="2">
    <location>
        <begin position="1"/>
        <end position="26"/>
    </location>
</feature>
<feature type="chain" id="PRO_5046317028" evidence="2">
    <location>
        <begin position="27"/>
        <end position="165"/>
    </location>
</feature>
<keyword evidence="4" id="KW-1185">Reference proteome</keyword>
<accession>A0ABU9BFC2</accession>
<proteinExistence type="predicted"/>
<dbReference type="Proteomes" id="UP001368500">
    <property type="component" value="Unassembled WGS sequence"/>
</dbReference>
<feature type="region of interest" description="Disordered" evidence="1">
    <location>
        <begin position="73"/>
        <end position="95"/>
    </location>
</feature>
<protein>
    <submittedName>
        <fullName evidence="3">Uncharacterized protein</fullName>
    </submittedName>
</protein>
<evidence type="ECO:0000256" key="1">
    <source>
        <dbReference type="SAM" id="MobiDB-lite"/>
    </source>
</evidence>
<evidence type="ECO:0000256" key="2">
    <source>
        <dbReference type="SAM" id="SignalP"/>
    </source>
</evidence>
<comment type="caution">
    <text evidence="3">The sequence shown here is derived from an EMBL/GenBank/DDBJ whole genome shotgun (WGS) entry which is preliminary data.</text>
</comment>
<dbReference type="RefSeq" id="WP_341376433.1">
    <property type="nucleotide sequence ID" value="NZ_JBBUTF010000027.1"/>
</dbReference>
<evidence type="ECO:0000313" key="3">
    <source>
        <dbReference type="EMBL" id="MEK8028647.1"/>
    </source>
</evidence>
<dbReference type="EMBL" id="JBBUTF010000027">
    <property type="protein sequence ID" value="MEK8028647.1"/>
    <property type="molecule type" value="Genomic_DNA"/>
</dbReference>